<comment type="similarity">
    <text evidence="2 7">Belongs to the MIP/aquaporin (TC 1.A.8) family.</text>
</comment>
<feature type="transmembrane region" description="Helical" evidence="8">
    <location>
        <begin position="213"/>
        <end position="233"/>
    </location>
</feature>
<reference evidence="9 10" key="1">
    <citation type="submission" date="2021-03" db="EMBL/GenBank/DDBJ databases">
        <title>Genomic Encyclopedia of Type Strains, Phase IV (KMG-IV): sequencing the most valuable type-strain genomes for metagenomic binning, comparative biology and taxonomic classification.</title>
        <authorList>
            <person name="Goeker M."/>
        </authorList>
    </citation>
    <scope>NUCLEOTIDE SEQUENCE [LARGE SCALE GENOMIC DNA]</scope>
    <source>
        <strain evidence="9 10">DSM 101872</strain>
    </source>
</reference>
<accession>A0ABS4MCZ1</accession>
<dbReference type="RefSeq" id="WP_209685785.1">
    <property type="nucleotide sequence ID" value="NZ_JAGGLU010000001.1"/>
</dbReference>
<dbReference type="SUPFAM" id="SSF81338">
    <property type="entry name" value="Aquaporin-like"/>
    <property type="match status" value="1"/>
</dbReference>
<feature type="transmembrane region" description="Helical" evidence="8">
    <location>
        <begin position="87"/>
        <end position="106"/>
    </location>
</feature>
<dbReference type="EMBL" id="JAGGLU010000001">
    <property type="protein sequence ID" value="MBP2057196.1"/>
    <property type="molecule type" value="Genomic_DNA"/>
</dbReference>
<evidence type="ECO:0000256" key="2">
    <source>
        <dbReference type="ARBA" id="ARBA00006175"/>
    </source>
</evidence>
<dbReference type="PRINTS" id="PR00783">
    <property type="entry name" value="MINTRINSICP"/>
</dbReference>
<gene>
    <name evidence="9" type="ORF">J2Z60_000358</name>
</gene>
<keyword evidence="10" id="KW-1185">Reference proteome</keyword>
<evidence type="ECO:0000256" key="1">
    <source>
        <dbReference type="ARBA" id="ARBA00004141"/>
    </source>
</evidence>
<comment type="subcellular location">
    <subcellularLocation>
        <location evidence="1">Membrane</location>
        <topology evidence="1">Multi-pass membrane protein</topology>
    </subcellularLocation>
</comment>
<evidence type="ECO:0000256" key="7">
    <source>
        <dbReference type="RuleBase" id="RU000477"/>
    </source>
</evidence>
<dbReference type="Gene3D" id="1.20.1080.10">
    <property type="entry name" value="Glycerol uptake facilitator protein"/>
    <property type="match status" value="1"/>
</dbReference>
<feature type="transmembrane region" description="Helical" evidence="8">
    <location>
        <begin position="6"/>
        <end position="25"/>
    </location>
</feature>
<evidence type="ECO:0000313" key="9">
    <source>
        <dbReference type="EMBL" id="MBP2057196.1"/>
    </source>
</evidence>
<dbReference type="Pfam" id="PF00230">
    <property type="entry name" value="MIP"/>
    <property type="match status" value="1"/>
</dbReference>
<evidence type="ECO:0000256" key="8">
    <source>
        <dbReference type="SAM" id="Phobius"/>
    </source>
</evidence>
<sequence length="235" mass="25262">MDGFIGEFLGTAVLITLGTGTGAAISLNKSLAKKQSWLYVTLAWGMAVTFGIYVAANFKAEGHLNPAVTLAFATFGYFPWSQVMPYILGQFLGAFVGALLVIIQYYPHFKATKPDEGNTVGIFATGPAIPNKLFNFLSELIATFIFIFALLNLGDFDKGLKPFIVGLLIMVVGQSLGGTTGFALNPARDLAPRFAYTICPVPNKSRSNWSYSWVPLFGPILGGLLAGGLQYLLTK</sequence>
<feature type="transmembrane region" description="Helical" evidence="8">
    <location>
        <begin position="37"/>
        <end position="56"/>
    </location>
</feature>
<evidence type="ECO:0000256" key="6">
    <source>
        <dbReference type="ARBA" id="ARBA00023136"/>
    </source>
</evidence>
<dbReference type="InterPro" id="IPR022357">
    <property type="entry name" value="MIP_CS"/>
</dbReference>
<feature type="transmembrane region" description="Helical" evidence="8">
    <location>
        <begin position="163"/>
        <end position="184"/>
    </location>
</feature>
<dbReference type="InterPro" id="IPR000425">
    <property type="entry name" value="MIP"/>
</dbReference>
<keyword evidence="5 8" id="KW-1133">Transmembrane helix</keyword>
<keyword evidence="3 7" id="KW-0813">Transport</keyword>
<evidence type="ECO:0000256" key="4">
    <source>
        <dbReference type="ARBA" id="ARBA00022692"/>
    </source>
</evidence>
<dbReference type="InterPro" id="IPR050363">
    <property type="entry name" value="MIP/Aquaporin"/>
</dbReference>
<proteinExistence type="inferred from homology"/>
<organism evidence="9 10">
    <name type="scientific">Lactobacillus colini</name>
    <dbReference type="NCBI Taxonomy" id="1819254"/>
    <lineage>
        <taxon>Bacteria</taxon>
        <taxon>Bacillati</taxon>
        <taxon>Bacillota</taxon>
        <taxon>Bacilli</taxon>
        <taxon>Lactobacillales</taxon>
        <taxon>Lactobacillaceae</taxon>
        <taxon>Lactobacillus</taxon>
    </lineage>
</organism>
<dbReference type="InterPro" id="IPR023271">
    <property type="entry name" value="Aquaporin-like"/>
</dbReference>
<keyword evidence="4 7" id="KW-0812">Transmembrane</keyword>
<evidence type="ECO:0000313" key="10">
    <source>
        <dbReference type="Proteomes" id="UP001519292"/>
    </source>
</evidence>
<keyword evidence="6 8" id="KW-0472">Membrane</keyword>
<evidence type="ECO:0000256" key="3">
    <source>
        <dbReference type="ARBA" id="ARBA00022448"/>
    </source>
</evidence>
<evidence type="ECO:0000256" key="5">
    <source>
        <dbReference type="ARBA" id="ARBA00022989"/>
    </source>
</evidence>
<feature type="transmembrane region" description="Helical" evidence="8">
    <location>
        <begin position="133"/>
        <end position="151"/>
    </location>
</feature>
<name>A0ABS4MCZ1_9LACO</name>
<dbReference type="PRINTS" id="PR02019">
    <property type="entry name" value="AQUAPORIN7"/>
</dbReference>
<dbReference type="Proteomes" id="UP001519292">
    <property type="component" value="Unassembled WGS sequence"/>
</dbReference>
<dbReference type="PANTHER" id="PTHR43829:SF9">
    <property type="entry name" value="AQUAPORIN-9"/>
    <property type="match status" value="1"/>
</dbReference>
<protein>
    <submittedName>
        <fullName evidence="9">Glycerol uptake facilitator protein</fullName>
    </submittedName>
</protein>
<comment type="caution">
    <text evidence="9">The sequence shown here is derived from an EMBL/GenBank/DDBJ whole genome shotgun (WGS) entry which is preliminary data.</text>
</comment>
<dbReference type="PANTHER" id="PTHR43829">
    <property type="entry name" value="AQUAPORIN OR AQUAGLYCEROPORIN RELATED"/>
    <property type="match status" value="1"/>
</dbReference>
<dbReference type="PROSITE" id="PS00221">
    <property type="entry name" value="MIP"/>
    <property type="match status" value="1"/>
</dbReference>